<dbReference type="RefSeq" id="WP_200674545.1">
    <property type="nucleotide sequence ID" value="NZ_JAACYA010000002.1"/>
</dbReference>
<dbReference type="Proteomes" id="UP000772812">
    <property type="component" value="Unassembled WGS sequence"/>
</dbReference>
<sequence>MDFISNNWLDYISNSDREKAELAQYFIKCYVGARQGLTKLGILRTERNLQGDYAVWLSAKILGLEIVSIHLQKLYDAKDTQGKTYKIKSRLVKNLNQNTSFDLQNIDRSFDYLLCVFLSPSFDLLGMIRVTYEVVRELGSQTKTTFRFRWNKQTSKDPRIEWIFPNTKTLESK</sequence>
<proteinExistence type="predicted"/>
<comment type="caution">
    <text evidence="1">The sequence shown here is derived from an EMBL/GenBank/DDBJ whole genome shotgun (WGS) entry which is preliminary data.</text>
</comment>
<accession>A0ABS1GJV7</accession>
<dbReference type="EMBL" id="JAACYA010000002">
    <property type="protein sequence ID" value="MBK3333120.1"/>
    <property type="molecule type" value="Genomic_DNA"/>
</dbReference>
<organism evidence="1 2">
    <name type="scientific">Persephonella atlantica</name>
    <dbReference type="NCBI Taxonomy" id="2699429"/>
    <lineage>
        <taxon>Bacteria</taxon>
        <taxon>Pseudomonadati</taxon>
        <taxon>Aquificota</taxon>
        <taxon>Aquificia</taxon>
        <taxon>Aquificales</taxon>
        <taxon>Hydrogenothermaceae</taxon>
        <taxon>Persephonella</taxon>
    </lineage>
</organism>
<reference evidence="1 2" key="1">
    <citation type="journal article" date="2021" name="Syst. Appl. Microbiol.">
        <title>Persephonella atlantica sp. nov.: How to adapt to physico-chemical gradients in high temperature hydrothermal habitats.</title>
        <authorList>
            <person name="Francois D.X."/>
            <person name="Godfroy A."/>
            <person name="Mathien C."/>
            <person name="Aube J."/>
            <person name="Cathalot C."/>
            <person name="Lesongeur F."/>
            <person name="L'Haridon S."/>
            <person name="Philippon X."/>
            <person name="Roussel E.G."/>
        </authorList>
    </citation>
    <scope>NUCLEOTIDE SEQUENCE [LARGE SCALE GENOMIC DNA]</scope>
    <source>
        <strain evidence="1 2">MO1340</strain>
    </source>
</reference>
<gene>
    <name evidence="1" type="ORF">GWK41_08560</name>
</gene>
<name>A0ABS1GJV7_9AQUI</name>
<evidence type="ECO:0000313" key="2">
    <source>
        <dbReference type="Proteomes" id="UP000772812"/>
    </source>
</evidence>
<keyword evidence="2" id="KW-1185">Reference proteome</keyword>
<evidence type="ECO:0000313" key="1">
    <source>
        <dbReference type="EMBL" id="MBK3333120.1"/>
    </source>
</evidence>
<protein>
    <submittedName>
        <fullName evidence="1">Uncharacterized protein</fullName>
    </submittedName>
</protein>